<protein>
    <recommendedName>
        <fullName evidence="4">Spore coat protein CotH</fullName>
    </recommendedName>
</protein>
<dbReference type="Gene3D" id="2.60.40.10">
    <property type="entry name" value="Immunoglobulins"/>
    <property type="match status" value="1"/>
</dbReference>
<reference evidence="2 3" key="1">
    <citation type="submission" date="2018-09" db="EMBL/GenBank/DDBJ databases">
        <authorList>
            <person name="Livingstone P.G."/>
            <person name="Whitworth D.E."/>
        </authorList>
    </citation>
    <scope>NUCLEOTIDE SEQUENCE [LARGE SCALE GENOMIC DNA]</scope>
    <source>
        <strain evidence="2 3">CA031B</strain>
    </source>
</reference>
<comment type="caution">
    <text evidence="2">The sequence shown here is derived from an EMBL/GenBank/DDBJ whole genome shotgun (WGS) entry which is preliminary data.</text>
</comment>
<accession>A0ABX9Q9A8</accession>
<evidence type="ECO:0008006" key="4">
    <source>
        <dbReference type="Google" id="ProtNLM"/>
    </source>
</evidence>
<dbReference type="InterPro" id="IPR014867">
    <property type="entry name" value="Spore_coat_CotH_CotH2/3/7"/>
</dbReference>
<evidence type="ECO:0000256" key="1">
    <source>
        <dbReference type="SAM" id="MobiDB-lite"/>
    </source>
</evidence>
<feature type="compositionally biased region" description="Polar residues" evidence="1">
    <location>
        <begin position="84"/>
        <end position="97"/>
    </location>
</feature>
<proteinExistence type="predicted"/>
<keyword evidence="3" id="KW-1185">Reference proteome</keyword>
<dbReference type="Proteomes" id="UP000278907">
    <property type="component" value="Unassembled WGS sequence"/>
</dbReference>
<gene>
    <name evidence="2" type="ORF">D7Y13_35115</name>
</gene>
<dbReference type="InterPro" id="IPR013783">
    <property type="entry name" value="Ig-like_fold"/>
</dbReference>
<dbReference type="Pfam" id="PF08757">
    <property type="entry name" value="CotH"/>
    <property type="match status" value="1"/>
</dbReference>
<evidence type="ECO:0000313" key="3">
    <source>
        <dbReference type="Proteomes" id="UP000278907"/>
    </source>
</evidence>
<organism evidence="2 3">
    <name type="scientific">Corallococcus praedator</name>
    <dbReference type="NCBI Taxonomy" id="2316724"/>
    <lineage>
        <taxon>Bacteria</taxon>
        <taxon>Pseudomonadati</taxon>
        <taxon>Myxococcota</taxon>
        <taxon>Myxococcia</taxon>
        <taxon>Myxococcales</taxon>
        <taxon>Cystobacterineae</taxon>
        <taxon>Myxococcaceae</taxon>
        <taxon>Corallococcus</taxon>
    </lineage>
</organism>
<feature type="compositionally biased region" description="Low complexity" evidence="1">
    <location>
        <begin position="55"/>
        <end position="73"/>
    </location>
</feature>
<evidence type="ECO:0000313" key="2">
    <source>
        <dbReference type="EMBL" id="RKH92914.1"/>
    </source>
</evidence>
<dbReference type="PANTHER" id="PTHR40050">
    <property type="entry name" value="INNER SPORE COAT PROTEIN H"/>
    <property type="match status" value="1"/>
</dbReference>
<name>A0ABX9Q9A8_9BACT</name>
<dbReference type="PANTHER" id="PTHR40050:SF1">
    <property type="entry name" value="INNER SPORE COAT PROTEIN H"/>
    <property type="match status" value="1"/>
</dbReference>
<dbReference type="EMBL" id="RAWI01000430">
    <property type="protein sequence ID" value="RKH92914.1"/>
    <property type="molecule type" value="Genomic_DNA"/>
</dbReference>
<sequence length="606" mass="66498">MPTPCPPRSASGRTQGGLVPVRATRWLKRGLLGMACLGMVACGGDSVPPPDTGPDDPSGSGADAGSQSGTDAGTQPGADAGTSDAGTSDAGTSSSDAGTGVPDAGPTAQVCAPTAGETRWVLEGEAFTARVRCATDKAEPTLRFGVRNLPPGATFDEATATLRWTPAMNQGAVWMLTLEERTTGETGTLKVGVANNDAAPGKVDIVDPAAYTEEYGLPVVHLFFDPNVGLTSGAYRPAEVVYRGHRFTMEAKYRGATSGVFPKRSLTFKFDEDDLFSEPVFGDGFKDRKRVVLISPFNDNSYLRSRLAFDLWSKLSPEAVRIRTFSVVVYANNKYRGLYTAADHPDKRLMEGNGIDKDADLFKAVDANANFSRNRRDGVPKANLHEGFEKDEGTPEEGQAHAFDTMDAFVAWVADSSADAFRQDFGAKLKARDYEDWWIFNTLILGNDSQAKNAYHAYDPKAGGPWRFIPWDLDASFGQNYDTTRTSATTRPTYASENFLFKRMLAEPAIATPMRERYRQALKNELSEAAVQSLIDGYERELGVNAQRDEARWAAEYRDFAKPDTVGYANFPDWHLRQDFKTHAEEVEYVRQWVHTRWTAFQTQVP</sequence>
<feature type="region of interest" description="Disordered" evidence="1">
    <location>
        <begin position="42"/>
        <end position="110"/>
    </location>
</feature>